<dbReference type="GO" id="GO:0005525">
    <property type="term" value="F:GTP binding"/>
    <property type="evidence" value="ECO:0007669"/>
    <property type="project" value="UniProtKB-KW"/>
</dbReference>
<accession>X1H0H3</accession>
<evidence type="ECO:0000256" key="4">
    <source>
        <dbReference type="ARBA" id="ARBA00022917"/>
    </source>
</evidence>
<feature type="domain" description="Tr-type G" evidence="6">
    <location>
        <begin position="185"/>
        <end position="262"/>
    </location>
</feature>
<evidence type="ECO:0000256" key="2">
    <source>
        <dbReference type="ARBA" id="ARBA00022540"/>
    </source>
</evidence>
<dbReference type="PANTHER" id="PTHR43381:SF5">
    <property type="entry name" value="TR-TYPE G DOMAIN-CONTAINING PROTEIN"/>
    <property type="match status" value="1"/>
</dbReference>
<comment type="similarity">
    <text evidence="1">Belongs to the TRAFAC class translation factor GTPase superfamily. Classic translation factor GTPase family. IF-2 subfamily.</text>
</comment>
<dbReference type="AlphaFoldDB" id="X1H0H3"/>
<protein>
    <recommendedName>
        <fullName evidence="6">Tr-type G domain-containing protein</fullName>
    </recommendedName>
</protein>
<dbReference type="PANTHER" id="PTHR43381">
    <property type="entry name" value="TRANSLATION INITIATION FACTOR IF-2-RELATED"/>
    <property type="match status" value="1"/>
</dbReference>
<organism evidence="7">
    <name type="scientific">marine sediment metagenome</name>
    <dbReference type="NCBI Taxonomy" id="412755"/>
    <lineage>
        <taxon>unclassified sequences</taxon>
        <taxon>metagenomes</taxon>
        <taxon>ecological metagenomes</taxon>
    </lineage>
</organism>
<keyword evidence="4" id="KW-0648">Protein biosynthesis</keyword>
<dbReference type="SUPFAM" id="SSF52540">
    <property type="entry name" value="P-loop containing nucleoside triphosphate hydrolases"/>
    <property type="match status" value="1"/>
</dbReference>
<evidence type="ECO:0000313" key="7">
    <source>
        <dbReference type="EMBL" id="GAH63656.1"/>
    </source>
</evidence>
<dbReference type="Gene3D" id="3.40.50.300">
    <property type="entry name" value="P-loop containing nucleotide triphosphate hydrolases"/>
    <property type="match status" value="1"/>
</dbReference>
<evidence type="ECO:0000256" key="3">
    <source>
        <dbReference type="ARBA" id="ARBA00022741"/>
    </source>
</evidence>
<dbReference type="Pfam" id="PF00009">
    <property type="entry name" value="GTP_EFTU"/>
    <property type="match status" value="1"/>
</dbReference>
<dbReference type="InterPro" id="IPR006847">
    <property type="entry name" value="IF2_N"/>
</dbReference>
<sequence length="262" mass="29385">KKKVVDVVPQAPVTPKPTDLVREVAEKDKGIKPTRKKKKRKEKGFEQEEVLAKGAFRLRKKEVYERADLYEGRPRKRMGRKGAKAKEDVKKVKQTEITVPKAIKRRIKVQESVTVAELAKAMGAKAAELIKRLMNLGYRATINEAMDFDTASVLADEFDYELELDVFEEAGFLAETEDRPEDLKLRPPVVTIMGHVDHGKTSFLDYIRKSNIIGGESGGITQHIGAYYVKTEGGDIVFLDTPGHEAFTSMRARGAKVTDIIV</sequence>
<keyword evidence="2" id="KW-0396">Initiation factor</keyword>
<feature type="non-terminal residue" evidence="7">
    <location>
        <position position="1"/>
    </location>
</feature>
<dbReference type="Pfam" id="PF04760">
    <property type="entry name" value="IF2_N"/>
    <property type="match status" value="1"/>
</dbReference>
<evidence type="ECO:0000256" key="1">
    <source>
        <dbReference type="ARBA" id="ARBA00007733"/>
    </source>
</evidence>
<dbReference type="InterPro" id="IPR000795">
    <property type="entry name" value="T_Tr_GTP-bd_dom"/>
</dbReference>
<keyword evidence="3" id="KW-0547">Nucleotide-binding</keyword>
<evidence type="ECO:0000259" key="6">
    <source>
        <dbReference type="PROSITE" id="PS51722"/>
    </source>
</evidence>
<dbReference type="GO" id="GO:0005829">
    <property type="term" value="C:cytosol"/>
    <property type="evidence" value="ECO:0007669"/>
    <property type="project" value="TreeGrafter"/>
</dbReference>
<dbReference type="NCBIfam" id="TIGR00231">
    <property type="entry name" value="small_GTP"/>
    <property type="match status" value="1"/>
</dbReference>
<dbReference type="PROSITE" id="PS51722">
    <property type="entry name" value="G_TR_2"/>
    <property type="match status" value="1"/>
</dbReference>
<keyword evidence="5" id="KW-0342">GTP-binding</keyword>
<evidence type="ECO:0000256" key="5">
    <source>
        <dbReference type="ARBA" id="ARBA00023134"/>
    </source>
</evidence>
<reference evidence="7" key="1">
    <citation type="journal article" date="2014" name="Front. Microbiol.">
        <title>High frequency of phylogenetically diverse reductive dehalogenase-homologous genes in deep subseafloor sedimentary metagenomes.</title>
        <authorList>
            <person name="Kawai M."/>
            <person name="Futagami T."/>
            <person name="Toyoda A."/>
            <person name="Takaki Y."/>
            <person name="Nishi S."/>
            <person name="Hori S."/>
            <person name="Arai W."/>
            <person name="Tsubouchi T."/>
            <person name="Morono Y."/>
            <person name="Uchiyama I."/>
            <person name="Ito T."/>
            <person name="Fujiyama A."/>
            <person name="Inagaki F."/>
            <person name="Takami H."/>
        </authorList>
    </citation>
    <scope>NUCLEOTIDE SEQUENCE</scope>
    <source>
        <strain evidence="7">Expedition CK06-06</strain>
    </source>
</reference>
<gene>
    <name evidence="7" type="ORF">S03H2_50213</name>
</gene>
<dbReference type="InterPro" id="IPR015760">
    <property type="entry name" value="TIF_IF2"/>
</dbReference>
<name>X1H0H3_9ZZZZ</name>
<dbReference type="InterPro" id="IPR027417">
    <property type="entry name" value="P-loop_NTPase"/>
</dbReference>
<dbReference type="EMBL" id="BARU01031778">
    <property type="protein sequence ID" value="GAH63656.1"/>
    <property type="molecule type" value="Genomic_DNA"/>
</dbReference>
<comment type="caution">
    <text evidence="7">The sequence shown here is derived from an EMBL/GenBank/DDBJ whole genome shotgun (WGS) entry which is preliminary data.</text>
</comment>
<dbReference type="GO" id="GO:0003743">
    <property type="term" value="F:translation initiation factor activity"/>
    <property type="evidence" value="ECO:0007669"/>
    <property type="project" value="UniProtKB-KW"/>
</dbReference>
<proteinExistence type="inferred from homology"/>
<dbReference type="GO" id="GO:0003924">
    <property type="term" value="F:GTPase activity"/>
    <property type="evidence" value="ECO:0007669"/>
    <property type="project" value="InterPro"/>
</dbReference>
<feature type="non-terminal residue" evidence="7">
    <location>
        <position position="262"/>
    </location>
</feature>
<dbReference type="InterPro" id="IPR005225">
    <property type="entry name" value="Small_GTP-bd"/>
</dbReference>